<gene>
    <name evidence="2" type="ORF">N8A98_06815</name>
</gene>
<accession>A0ABY6CF83</accession>
<evidence type="ECO:0000256" key="1">
    <source>
        <dbReference type="SAM" id="MobiDB-lite"/>
    </source>
</evidence>
<keyword evidence="3" id="KW-1185">Reference proteome</keyword>
<reference evidence="2 3" key="1">
    <citation type="submission" date="2022-09" db="EMBL/GenBank/DDBJ databases">
        <title>Interaction between co-microsymbionts with complementary sets of symbiotic genes in legume-rhizobium systems.</title>
        <authorList>
            <person name="Safronova V."/>
            <person name="Sazanova A."/>
            <person name="Afonin A."/>
            <person name="Chirak E."/>
        </authorList>
    </citation>
    <scope>NUCLEOTIDE SEQUENCE [LARGE SCALE GENOMIC DNA]</scope>
    <source>
        <strain evidence="2 3">A18/4-1</strain>
    </source>
</reference>
<evidence type="ECO:0000313" key="2">
    <source>
        <dbReference type="EMBL" id="UXN70893.1"/>
    </source>
</evidence>
<sequence>MSDSSIDLDWGDGRHKFALPIGQLRELQDKCDAGPNRVLQRLAGIDWKIDDIREVMRLGLIGGGMKPTDAHLLCVRYVDNRPLLESRLHAQAILMKALVGDPEDPVGKNPADQVKNPETEESPGPPLSDGVPSSE</sequence>
<organism evidence="2 3">
    <name type="scientific">Devosia neptuniae</name>
    <dbReference type="NCBI Taxonomy" id="191302"/>
    <lineage>
        <taxon>Bacteria</taxon>
        <taxon>Pseudomonadati</taxon>
        <taxon>Pseudomonadota</taxon>
        <taxon>Alphaproteobacteria</taxon>
        <taxon>Hyphomicrobiales</taxon>
        <taxon>Devosiaceae</taxon>
        <taxon>Devosia</taxon>
    </lineage>
</organism>
<dbReference type="Proteomes" id="UP001061862">
    <property type="component" value="Chromosome"/>
</dbReference>
<name>A0ABY6CF83_9HYPH</name>
<feature type="region of interest" description="Disordered" evidence="1">
    <location>
        <begin position="99"/>
        <end position="135"/>
    </location>
</feature>
<dbReference type="Pfam" id="PF11836">
    <property type="entry name" value="Phage_TAC_11"/>
    <property type="match status" value="1"/>
</dbReference>
<proteinExistence type="predicted"/>
<dbReference type="RefSeq" id="WP_262170175.1">
    <property type="nucleotide sequence ID" value="NZ_CP104965.1"/>
</dbReference>
<protein>
    <submittedName>
        <fullName evidence="2">Gene transfer agent family protein</fullName>
    </submittedName>
</protein>
<dbReference type="EMBL" id="CP104965">
    <property type="protein sequence ID" value="UXN70893.1"/>
    <property type="molecule type" value="Genomic_DNA"/>
</dbReference>
<evidence type="ECO:0000313" key="3">
    <source>
        <dbReference type="Proteomes" id="UP001061862"/>
    </source>
</evidence>
<dbReference type="InterPro" id="IPR021791">
    <property type="entry name" value="Phage_TAC_11"/>
</dbReference>